<feature type="transmembrane region" description="Helical" evidence="4">
    <location>
        <begin position="461"/>
        <end position="481"/>
    </location>
</feature>
<proteinExistence type="predicted"/>
<feature type="region of interest" description="Disordered" evidence="3">
    <location>
        <begin position="192"/>
        <end position="306"/>
    </location>
</feature>
<evidence type="ECO:0000256" key="4">
    <source>
        <dbReference type="SAM" id="Phobius"/>
    </source>
</evidence>
<dbReference type="EMBL" id="JBICBT010000986">
    <property type="protein sequence ID" value="KAL3089399.1"/>
    <property type="molecule type" value="Genomic_DNA"/>
</dbReference>
<name>A0ABD2JFK8_9BILA</name>
<comment type="caution">
    <text evidence="6">The sequence shown here is derived from an EMBL/GenBank/DDBJ whole genome shotgun (WGS) entry which is preliminary data.</text>
</comment>
<gene>
    <name evidence="6" type="ORF">niasHT_030266</name>
</gene>
<dbReference type="Pfam" id="PF00076">
    <property type="entry name" value="RRM_1"/>
    <property type="match status" value="1"/>
</dbReference>
<reference evidence="6 7" key="1">
    <citation type="submission" date="2024-10" db="EMBL/GenBank/DDBJ databases">
        <authorList>
            <person name="Kim D."/>
        </authorList>
    </citation>
    <scope>NUCLEOTIDE SEQUENCE [LARGE SCALE GENOMIC DNA]</scope>
    <source>
        <strain evidence="6">BH-2024</strain>
    </source>
</reference>
<feature type="compositionally biased region" description="Basic residues" evidence="3">
    <location>
        <begin position="105"/>
        <end position="138"/>
    </location>
</feature>
<accession>A0ABD2JFK8</accession>
<dbReference type="AlphaFoldDB" id="A0ABD2JFK8"/>
<dbReference type="PROSITE" id="PS50102">
    <property type="entry name" value="RRM"/>
    <property type="match status" value="1"/>
</dbReference>
<feature type="compositionally biased region" description="Basic and acidic residues" evidence="3">
    <location>
        <begin position="259"/>
        <end position="275"/>
    </location>
</feature>
<evidence type="ECO:0000259" key="5">
    <source>
        <dbReference type="PROSITE" id="PS50102"/>
    </source>
</evidence>
<dbReference type="SUPFAM" id="SSF54928">
    <property type="entry name" value="RNA-binding domain, RBD"/>
    <property type="match status" value="1"/>
</dbReference>
<sequence>MSNRRGNDSINFDELHSLKVDNLPYDASVHELRRMFDRYGDIGDVYIPRDRYNNHNRGFGFVRFYSKRDADYAVSRVDGRMLSGRELRVSIAKYGRPIDEERDRGSKRRRSRSRSPLPRRSRTRSPPRRSRSRSRSPRRRDDDSRSRSRSPLRRSRSRSLSRSRSPLRAKCTDHSSKSFKEIYELIYSDTPDETNAERELRRIETQRKESKRRANERMGKQKKHQKQMQLEEDENASSDSDDDSSTIVQMQGIYPILSTKEEQPMPKIRVDRAKGDGANGRGTKLGEKEGLMDRGSANDPEHIKGGGISKLLPKFIISRKSAESEQCKREAKERDLEKARAKKEESEQKLLEKKERRERKRRQMAELRERARIERRRKNFAGAVDLLLTYCRLITSFALLVGNIHKTFIPRYLAPPLENVYDSPDLLMFFTITLLIDVGFFWLLVFWSYCQQMALCCRLGFCRFLLWCVALVFVGGGLMLYPMHFVHEQLDGTWCEFAEGEPLSEYFDG</sequence>
<evidence type="ECO:0000256" key="3">
    <source>
        <dbReference type="SAM" id="MobiDB-lite"/>
    </source>
</evidence>
<keyword evidence="4" id="KW-0472">Membrane</keyword>
<evidence type="ECO:0000313" key="7">
    <source>
        <dbReference type="Proteomes" id="UP001620626"/>
    </source>
</evidence>
<protein>
    <recommendedName>
        <fullName evidence="5">RRM domain-containing protein</fullName>
    </recommendedName>
</protein>
<keyword evidence="1 2" id="KW-0694">RNA-binding</keyword>
<dbReference type="Gene3D" id="3.30.70.330">
    <property type="match status" value="1"/>
</dbReference>
<feature type="domain" description="RRM" evidence="5">
    <location>
        <begin position="16"/>
        <end position="94"/>
    </location>
</feature>
<feature type="region of interest" description="Disordered" evidence="3">
    <location>
        <begin position="323"/>
        <end position="363"/>
    </location>
</feature>
<dbReference type="PANTHER" id="PTHR15481:SF0">
    <property type="entry name" value="LD23870P-RELATED"/>
    <property type="match status" value="1"/>
</dbReference>
<dbReference type="Proteomes" id="UP001620626">
    <property type="component" value="Unassembled WGS sequence"/>
</dbReference>
<dbReference type="PANTHER" id="PTHR15481">
    <property type="entry name" value="RIBONUCLEIC ACID BINDING PROTEIN S1"/>
    <property type="match status" value="1"/>
</dbReference>
<organism evidence="6 7">
    <name type="scientific">Heterodera trifolii</name>
    <dbReference type="NCBI Taxonomy" id="157864"/>
    <lineage>
        <taxon>Eukaryota</taxon>
        <taxon>Metazoa</taxon>
        <taxon>Ecdysozoa</taxon>
        <taxon>Nematoda</taxon>
        <taxon>Chromadorea</taxon>
        <taxon>Rhabditida</taxon>
        <taxon>Tylenchina</taxon>
        <taxon>Tylenchomorpha</taxon>
        <taxon>Tylenchoidea</taxon>
        <taxon>Heteroderidae</taxon>
        <taxon>Heteroderinae</taxon>
        <taxon>Heterodera</taxon>
    </lineage>
</organism>
<feature type="region of interest" description="Disordered" evidence="3">
    <location>
        <begin position="98"/>
        <end position="174"/>
    </location>
</feature>
<dbReference type="InterPro" id="IPR012677">
    <property type="entry name" value="Nucleotide-bd_a/b_plait_sf"/>
</dbReference>
<dbReference type="InterPro" id="IPR035979">
    <property type="entry name" value="RBD_domain_sf"/>
</dbReference>
<evidence type="ECO:0000256" key="1">
    <source>
        <dbReference type="ARBA" id="ARBA00022884"/>
    </source>
</evidence>
<dbReference type="InterPro" id="IPR000504">
    <property type="entry name" value="RRM_dom"/>
</dbReference>
<evidence type="ECO:0000256" key="2">
    <source>
        <dbReference type="PROSITE-ProRule" id="PRU00176"/>
    </source>
</evidence>
<feature type="transmembrane region" description="Helical" evidence="4">
    <location>
        <begin position="380"/>
        <end position="401"/>
    </location>
</feature>
<feature type="compositionally biased region" description="Basic residues" evidence="3">
    <location>
        <begin position="147"/>
        <end position="167"/>
    </location>
</feature>
<dbReference type="CDD" id="cd12311">
    <property type="entry name" value="RRM_SRSF2_SRSF8"/>
    <property type="match status" value="1"/>
</dbReference>
<feature type="compositionally biased region" description="Basic and acidic residues" evidence="3">
    <location>
        <begin position="195"/>
        <end position="219"/>
    </location>
</feature>
<keyword evidence="7" id="KW-1185">Reference proteome</keyword>
<dbReference type="SMART" id="SM00360">
    <property type="entry name" value="RRM"/>
    <property type="match status" value="1"/>
</dbReference>
<feature type="compositionally biased region" description="Acidic residues" evidence="3">
    <location>
        <begin position="230"/>
        <end position="244"/>
    </location>
</feature>
<keyword evidence="4" id="KW-0812">Transmembrane</keyword>
<feature type="transmembrane region" description="Helical" evidence="4">
    <location>
        <begin position="426"/>
        <end position="449"/>
    </location>
</feature>
<feature type="compositionally biased region" description="Basic and acidic residues" evidence="3">
    <location>
        <begin position="323"/>
        <end position="355"/>
    </location>
</feature>
<evidence type="ECO:0000313" key="6">
    <source>
        <dbReference type="EMBL" id="KAL3089399.1"/>
    </source>
</evidence>
<dbReference type="GO" id="GO:0003723">
    <property type="term" value="F:RNA binding"/>
    <property type="evidence" value="ECO:0007669"/>
    <property type="project" value="UniProtKB-UniRule"/>
</dbReference>
<keyword evidence="4" id="KW-1133">Transmembrane helix</keyword>